<dbReference type="InterPro" id="IPR007197">
    <property type="entry name" value="rSAM"/>
</dbReference>
<keyword evidence="2" id="KW-0004">4Fe-4S</keyword>
<dbReference type="InterPro" id="IPR013785">
    <property type="entry name" value="Aldolase_TIM"/>
</dbReference>
<keyword evidence="4" id="KW-0479">Metal-binding</keyword>
<dbReference type="InterPro" id="IPR023885">
    <property type="entry name" value="4Fe4S-binding_SPASM_dom"/>
</dbReference>
<dbReference type="GO" id="GO:0016491">
    <property type="term" value="F:oxidoreductase activity"/>
    <property type="evidence" value="ECO:0007669"/>
    <property type="project" value="InterPro"/>
</dbReference>
<dbReference type="InterPro" id="IPR047602">
    <property type="entry name" value="SPASM_CteB-like"/>
</dbReference>
<dbReference type="PROSITE" id="PS01305">
    <property type="entry name" value="MOAA_NIFB_PQQE"/>
    <property type="match status" value="1"/>
</dbReference>
<evidence type="ECO:0000256" key="4">
    <source>
        <dbReference type="ARBA" id="ARBA00022723"/>
    </source>
</evidence>
<dbReference type="CDD" id="cd21124">
    <property type="entry name" value="SPASM_CteB-like"/>
    <property type="match status" value="1"/>
</dbReference>
<dbReference type="GO" id="GO:0046872">
    <property type="term" value="F:metal ion binding"/>
    <property type="evidence" value="ECO:0007669"/>
    <property type="project" value="UniProtKB-KW"/>
</dbReference>
<evidence type="ECO:0000256" key="5">
    <source>
        <dbReference type="ARBA" id="ARBA00023004"/>
    </source>
</evidence>
<dbReference type="GO" id="GO:0051539">
    <property type="term" value="F:4 iron, 4 sulfur cluster binding"/>
    <property type="evidence" value="ECO:0007669"/>
    <property type="project" value="UniProtKB-KW"/>
</dbReference>
<dbReference type="SFLD" id="SFLDG01384">
    <property type="entry name" value="thioether_bond_formation_requi"/>
    <property type="match status" value="1"/>
</dbReference>
<dbReference type="PANTHER" id="PTHR43273:SF8">
    <property type="entry name" value="RADICAL SAM DOMAIN PROTEIN"/>
    <property type="match status" value="1"/>
</dbReference>
<comment type="cofactor">
    <cofactor evidence="1">
        <name>[4Fe-4S] cluster</name>
        <dbReference type="ChEBI" id="CHEBI:49883"/>
    </cofactor>
</comment>
<feature type="domain" description="Radical SAM core" evidence="7">
    <location>
        <begin position="91"/>
        <end position="318"/>
    </location>
</feature>
<keyword evidence="3" id="KW-0949">S-adenosyl-L-methionine</keyword>
<evidence type="ECO:0000256" key="3">
    <source>
        <dbReference type="ARBA" id="ARBA00022691"/>
    </source>
</evidence>
<dbReference type="SFLD" id="SFLDG01386">
    <property type="entry name" value="main_SPASM_domain-containing"/>
    <property type="match status" value="1"/>
</dbReference>
<evidence type="ECO:0000313" key="9">
    <source>
        <dbReference type="Proteomes" id="UP000886785"/>
    </source>
</evidence>
<dbReference type="InterPro" id="IPR024025">
    <property type="entry name" value="SCIFF_rSAM_maturase"/>
</dbReference>
<dbReference type="NCBIfam" id="TIGR04085">
    <property type="entry name" value="rSAM_more_4Fe4S"/>
    <property type="match status" value="1"/>
</dbReference>
<sequence>MIHKYSLNGYHIVLDVNSGAVHVMEELPFRMLDYLEDSVPDTMPQKLLDELSSQYSREEIEENYEDLLELYRSGMLFSSDEYEKFADMMVAAPVKAMCLNVAHDCNLRCEYCFAAKGDFGCGRMLMPFEVGKKAIDFLIEKSVGRRNLEVDFFGGEPLMNFDVVKQIVEYARSQEKEHGKNFRFTITTNGLLLTDDKIDFINREMSNVVLSIDGRKEVNDRLRVRVDGTGCYDKIVPAYQKLVANRSKDKDYYARGTFTKYNLDFTDDVLHMADLGFDQLSIEPVVSDEKLDYSIKEADLPAVFQEYERLAKVLIDRKKQKKGINFFHFAIDLDQGPCAIKRLRGCGCGNEYIAVTPQGDIFPCHQFVGEDQWKMGNVLDGTFDTEKKKYFAKANVYSKEDCRNCWAKFYCSGGCNANNWQYEGNVLKSHKIACDLEKKRLECAIMMKAALADS</sequence>
<dbReference type="SUPFAM" id="SSF102114">
    <property type="entry name" value="Radical SAM enzymes"/>
    <property type="match status" value="1"/>
</dbReference>
<proteinExistence type="predicted"/>
<evidence type="ECO:0000256" key="6">
    <source>
        <dbReference type="ARBA" id="ARBA00023014"/>
    </source>
</evidence>
<name>A0A9D1DRN4_9FIRM</name>
<evidence type="ECO:0000256" key="1">
    <source>
        <dbReference type="ARBA" id="ARBA00001966"/>
    </source>
</evidence>
<reference evidence="8" key="2">
    <citation type="journal article" date="2021" name="PeerJ">
        <title>Extensive microbial diversity within the chicken gut microbiome revealed by metagenomics and culture.</title>
        <authorList>
            <person name="Gilroy R."/>
            <person name="Ravi A."/>
            <person name="Getino M."/>
            <person name="Pursley I."/>
            <person name="Horton D.L."/>
            <person name="Alikhan N.F."/>
            <person name="Baker D."/>
            <person name="Gharbi K."/>
            <person name="Hall N."/>
            <person name="Watson M."/>
            <person name="Adriaenssens E.M."/>
            <person name="Foster-Nyarko E."/>
            <person name="Jarju S."/>
            <person name="Secka A."/>
            <person name="Antonio M."/>
            <person name="Oren A."/>
            <person name="Chaudhuri R.R."/>
            <person name="La Ragione R."/>
            <person name="Hildebrand F."/>
            <person name="Pallen M.J."/>
        </authorList>
    </citation>
    <scope>NUCLEOTIDE SEQUENCE</scope>
    <source>
        <strain evidence="8">ChiSjej1B19-7085</strain>
    </source>
</reference>
<dbReference type="PANTHER" id="PTHR43273">
    <property type="entry name" value="ANAEROBIC SULFATASE-MATURATING ENZYME HOMOLOG ASLB-RELATED"/>
    <property type="match status" value="1"/>
</dbReference>
<dbReference type="EMBL" id="DVHF01000106">
    <property type="protein sequence ID" value="HIR57809.1"/>
    <property type="molecule type" value="Genomic_DNA"/>
</dbReference>
<comment type="caution">
    <text evidence="8">The sequence shown here is derived from an EMBL/GenBank/DDBJ whole genome shotgun (WGS) entry which is preliminary data.</text>
</comment>
<dbReference type="CDD" id="cd01335">
    <property type="entry name" value="Radical_SAM"/>
    <property type="match status" value="1"/>
</dbReference>
<gene>
    <name evidence="8" type="primary">scfB</name>
    <name evidence="8" type="ORF">IAA54_09065</name>
</gene>
<reference evidence="8" key="1">
    <citation type="submission" date="2020-10" db="EMBL/GenBank/DDBJ databases">
        <authorList>
            <person name="Gilroy R."/>
        </authorList>
    </citation>
    <scope>NUCLEOTIDE SEQUENCE</scope>
    <source>
        <strain evidence="8">ChiSjej1B19-7085</strain>
    </source>
</reference>
<accession>A0A9D1DRN4</accession>
<dbReference type="Pfam" id="PF13186">
    <property type="entry name" value="SPASM"/>
    <property type="match status" value="1"/>
</dbReference>
<evidence type="ECO:0000259" key="7">
    <source>
        <dbReference type="PROSITE" id="PS51918"/>
    </source>
</evidence>
<dbReference type="AlphaFoldDB" id="A0A9D1DRN4"/>
<evidence type="ECO:0000256" key="2">
    <source>
        <dbReference type="ARBA" id="ARBA00022485"/>
    </source>
</evidence>
<dbReference type="SFLD" id="SFLDG01067">
    <property type="entry name" value="SPASM/twitch_domain_containing"/>
    <property type="match status" value="1"/>
</dbReference>
<dbReference type="InterPro" id="IPR000385">
    <property type="entry name" value="MoaA_NifB_PqqE_Fe-S-bd_CS"/>
</dbReference>
<organism evidence="8 9">
    <name type="scientific">Candidatus Gallacutalibacter pullicola</name>
    <dbReference type="NCBI Taxonomy" id="2840830"/>
    <lineage>
        <taxon>Bacteria</taxon>
        <taxon>Bacillati</taxon>
        <taxon>Bacillota</taxon>
        <taxon>Clostridia</taxon>
        <taxon>Eubacteriales</taxon>
        <taxon>Candidatus Gallacutalibacter</taxon>
    </lineage>
</organism>
<evidence type="ECO:0000313" key="8">
    <source>
        <dbReference type="EMBL" id="HIR57809.1"/>
    </source>
</evidence>
<dbReference type="InterPro" id="IPR058240">
    <property type="entry name" value="rSAM_sf"/>
</dbReference>
<dbReference type="NCBIfam" id="TIGR03974">
    <property type="entry name" value="rSAM_six_Cys"/>
    <property type="match status" value="1"/>
</dbReference>
<dbReference type="PROSITE" id="PS51918">
    <property type="entry name" value="RADICAL_SAM"/>
    <property type="match status" value="1"/>
</dbReference>
<keyword evidence="6" id="KW-0411">Iron-sulfur</keyword>
<dbReference type="SFLD" id="SFLDS00029">
    <property type="entry name" value="Radical_SAM"/>
    <property type="match status" value="1"/>
</dbReference>
<dbReference type="Proteomes" id="UP000886785">
    <property type="component" value="Unassembled WGS sequence"/>
</dbReference>
<dbReference type="Pfam" id="PF04055">
    <property type="entry name" value="Radical_SAM"/>
    <property type="match status" value="1"/>
</dbReference>
<keyword evidence="5" id="KW-0408">Iron</keyword>
<dbReference type="Gene3D" id="3.20.20.70">
    <property type="entry name" value="Aldolase class I"/>
    <property type="match status" value="1"/>
</dbReference>
<protein>
    <submittedName>
        <fullName evidence="8">Thioether cross-link-forming SCIFF peptide maturase</fullName>
    </submittedName>
</protein>
<dbReference type="InterPro" id="IPR023867">
    <property type="entry name" value="Sulphatase_maturase_rSAM"/>
</dbReference>